<comment type="caution">
    <text evidence="2">The sequence shown here is derived from an EMBL/GenBank/DDBJ whole genome shotgun (WGS) entry which is preliminary data.</text>
</comment>
<evidence type="ECO:0008006" key="4">
    <source>
        <dbReference type="Google" id="ProtNLM"/>
    </source>
</evidence>
<dbReference type="EMBL" id="JAQRFI010000349">
    <property type="protein sequence ID" value="MDC9591968.1"/>
    <property type="molecule type" value="Genomic_DNA"/>
</dbReference>
<evidence type="ECO:0000313" key="2">
    <source>
        <dbReference type="EMBL" id="MDC9591968.1"/>
    </source>
</evidence>
<reference evidence="2 3" key="1">
    <citation type="submission" date="2023-02" db="EMBL/GenBank/DDBJ databases">
        <title>Entomopathogenic bacteria.</title>
        <authorList>
            <person name="Machado R.A."/>
        </authorList>
    </citation>
    <scope>NUCLEOTIDE SEQUENCE [LARGE SCALE GENOMIC DNA]</scope>
    <source>
        <strain evidence="2 3">XENO-10</strain>
    </source>
</reference>
<keyword evidence="3" id="KW-1185">Reference proteome</keyword>
<proteinExistence type="predicted"/>
<dbReference type="Proteomes" id="UP001217178">
    <property type="component" value="Unassembled WGS sequence"/>
</dbReference>
<evidence type="ECO:0000313" key="3">
    <source>
        <dbReference type="Proteomes" id="UP001217178"/>
    </source>
</evidence>
<accession>A0ABT5LLH1</accession>
<protein>
    <recommendedName>
        <fullName evidence="4">Integrase</fullName>
    </recommendedName>
</protein>
<gene>
    <name evidence="2" type="ORF">PSI23_22555</name>
</gene>
<feature type="region of interest" description="Disordered" evidence="1">
    <location>
        <begin position="1"/>
        <end position="67"/>
    </location>
</feature>
<sequence length="67" mass="7286">ETTQIYTRVAIGHLKKVHRQTHPAERADNQQPDADTGPPESRSCTEPAESRVSDSHAGASGQPARPR</sequence>
<name>A0ABT5LLH1_9GAMM</name>
<evidence type="ECO:0000256" key="1">
    <source>
        <dbReference type="SAM" id="MobiDB-lite"/>
    </source>
</evidence>
<feature type="non-terminal residue" evidence="2">
    <location>
        <position position="1"/>
    </location>
</feature>
<organism evidence="2 3">
    <name type="scientific">Xenorhabdus yunnanensis</name>
    <dbReference type="NCBI Taxonomy" id="3025878"/>
    <lineage>
        <taxon>Bacteria</taxon>
        <taxon>Pseudomonadati</taxon>
        <taxon>Pseudomonadota</taxon>
        <taxon>Gammaproteobacteria</taxon>
        <taxon>Enterobacterales</taxon>
        <taxon>Morganellaceae</taxon>
        <taxon>Xenorhabdus</taxon>
    </lineage>
</organism>